<evidence type="ECO:0000256" key="7">
    <source>
        <dbReference type="ARBA" id="ARBA00022729"/>
    </source>
</evidence>
<feature type="transmembrane region" description="Helical" evidence="19">
    <location>
        <begin position="1385"/>
        <end position="1408"/>
    </location>
</feature>
<dbReference type="InterPro" id="IPR005168">
    <property type="entry name" value="Bunya_G2"/>
</dbReference>
<evidence type="ECO:0000256" key="3">
    <source>
        <dbReference type="ARBA" id="ARBA00004625"/>
    </source>
</evidence>
<keyword evidence="18" id="KW-0175">Coiled coil</keyword>
<keyword evidence="9" id="KW-1040">Host Golgi apparatus</keyword>
<name>A0A346JEZ6_9VIRU</name>
<evidence type="ECO:0000256" key="1">
    <source>
        <dbReference type="ARBA" id="ARBA00004182"/>
    </source>
</evidence>
<dbReference type="GeneID" id="80549123"/>
<evidence type="ECO:0000313" key="22">
    <source>
        <dbReference type="EMBL" id="AXP32071.1"/>
    </source>
</evidence>
<keyword evidence="12 19" id="KW-1133">Transmembrane helix</keyword>
<evidence type="ECO:0000256" key="4">
    <source>
        <dbReference type="ARBA" id="ARBA00015294"/>
    </source>
</evidence>
<evidence type="ECO:0000256" key="17">
    <source>
        <dbReference type="ARBA" id="ARBA00031199"/>
    </source>
</evidence>
<dbReference type="GO" id="GO:0044178">
    <property type="term" value="C:host cell Golgi membrane"/>
    <property type="evidence" value="ECO:0007669"/>
    <property type="project" value="UniProtKB-SubCell"/>
</dbReference>
<comment type="subcellular location">
    <subcellularLocation>
        <location evidence="2">Host Golgi apparatus membrane</location>
        <topology evidence="2">Multi-pass membrane protein</topology>
    </subcellularLocation>
    <subcellularLocation>
        <location evidence="3">Host endoplasmic reticulum membrane</location>
    </subcellularLocation>
    <subcellularLocation>
        <location evidence="1">Virion membrane</location>
    </subcellularLocation>
</comment>
<dbReference type="GO" id="GO:0055036">
    <property type="term" value="C:virion membrane"/>
    <property type="evidence" value="ECO:0007669"/>
    <property type="project" value="UniProtKB-SubCell"/>
</dbReference>
<feature type="domain" description="Bunyavirus glycoprotein G2" evidence="21">
    <location>
        <begin position="26"/>
        <end position="306"/>
    </location>
</feature>
<dbReference type="Proteomes" id="UP000307012">
    <property type="component" value="Genome"/>
</dbReference>
<keyword evidence="5" id="KW-0945">Host-virus interaction</keyword>
<evidence type="ECO:0000256" key="2">
    <source>
        <dbReference type="ARBA" id="ARBA00004252"/>
    </source>
</evidence>
<evidence type="ECO:0000256" key="15">
    <source>
        <dbReference type="ARBA" id="ARBA00023184"/>
    </source>
</evidence>
<evidence type="ECO:0000256" key="12">
    <source>
        <dbReference type="ARBA" id="ARBA00022989"/>
    </source>
</evidence>
<proteinExistence type="predicted"/>
<feature type="transmembrane region" description="Helical" evidence="19">
    <location>
        <begin position="366"/>
        <end position="385"/>
    </location>
</feature>
<dbReference type="NCBIfam" id="TIGR04210">
    <property type="entry name" value="bunya_NSm"/>
    <property type="match status" value="1"/>
</dbReference>
<dbReference type="GO" id="GO:0044167">
    <property type="term" value="C:host cell endoplasmic reticulum membrane"/>
    <property type="evidence" value="ECO:0007669"/>
    <property type="project" value="UniProtKB-SubCell"/>
</dbReference>
<evidence type="ECO:0000256" key="16">
    <source>
        <dbReference type="ARBA" id="ARBA00023296"/>
    </source>
</evidence>
<keyword evidence="8" id="KW-1161">Viral attachment to host cell</keyword>
<evidence type="ECO:0000313" key="23">
    <source>
        <dbReference type="Proteomes" id="UP000307012"/>
    </source>
</evidence>
<dbReference type="KEGG" id="vg:80549123"/>
<evidence type="ECO:0000256" key="18">
    <source>
        <dbReference type="SAM" id="Coils"/>
    </source>
</evidence>
<keyword evidence="10" id="KW-0946">Virion</keyword>
<protein>
    <recommendedName>
        <fullName evidence="4">Envelopment polyprotein</fullName>
    </recommendedName>
    <alternativeName>
        <fullName evidence="17">M polyprotein</fullName>
    </alternativeName>
</protein>
<evidence type="ECO:0000256" key="14">
    <source>
        <dbReference type="ARBA" id="ARBA00023180"/>
    </source>
</evidence>
<dbReference type="GO" id="GO:0019062">
    <property type="term" value="P:virion attachment to host cell"/>
    <property type="evidence" value="ECO:0007669"/>
    <property type="project" value="UniProtKB-KW"/>
</dbReference>
<dbReference type="EMBL" id="MH484337">
    <property type="protein sequence ID" value="AXP32071.1"/>
    <property type="molecule type" value="Viral_cRNA"/>
</dbReference>
<evidence type="ECO:0000256" key="13">
    <source>
        <dbReference type="ARBA" id="ARBA00023136"/>
    </source>
</evidence>
<dbReference type="GO" id="GO:0046718">
    <property type="term" value="P:symbiont entry into host cell"/>
    <property type="evidence" value="ECO:0007669"/>
    <property type="project" value="UniProtKB-KW"/>
</dbReference>
<feature type="coiled-coil region" evidence="18">
    <location>
        <begin position="344"/>
        <end position="371"/>
    </location>
</feature>
<accession>A0A346JEZ6</accession>
<evidence type="ECO:0000259" key="20">
    <source>
        <dbReference type="Pfam" id="PF03557"/>
    </source>
</evidence>
<evidence type="ECO:0000256" key="10">
    <source>
        <dbReference type="ARBA" id="ARBA00022844"/>
    </source>
</evidence>
<organism evidence="22 23">
    <name type="scientific">Orthobunyavirus thimiriense</name>
    <dbReference type="NCBI Taxonomy" id="3052449"/>
    <lineage>
        <taxon>Viruses</taxon>
        <taxon>Riboviria</taxon>
        <taxon>Orthornavirae</taxon>
        <taxon>Negarnaviricota</taxon>
        <taxon>Polyploviricotina</taxon>
        <taxon>Bunyaviricetes</taxon>
        <taxon>Elliovirales</taxon>
        <taxon>Peribunyaviridae</taxon>
        <taxon>Orthobunyavirus</taxon>
    </lineage>
</organism>
<dbReference type="InterPro" id="IPR026400">
    <property type="entry name" value="Bunya_nonstruc_pro_NSm"/>
</dbReference>
<feature type="domain" description="Bunyavirus glycoprotein G1" evidence="20">
    <location>
        <begin position="523"/>
        <end position="1371"/>
    </location>
</feature>
<feature type="transmembrane region" description="Helical" evidence="19">
    <location>
        <begin position="313"/>
        <end position="333"/>
    </location>
</feature>
<keyword evidence="16" id="KW-1160">Virus entry into host cell</keyword>
<keyword evidence="11" id="KW-1043">Host membrane</keyword>
<dbReference type="Pfam" id="PF03557">
    <property type="entry name" value="Bunya_G1"/>
    <property type="match status" value="1"/>
</dbReference>
<dbReference type="Pfam" id="PF03563">
    <property type="entry name" value="Bunya_G2"/>
    <property type="match status" value="1"/>
</dbReference>
<dbReference type="InterPro" id="IPR005167">
    <property type="entry name" value="Bunya_G1"/>
</dbReference>
<keyword evidence="7" id="KW-0732">Signal</keyword>
<evidence type="ECO:0000256" key="8">
    <source>
        <dbReference type="ARBA" id="ARBA00022804"/>
    </source>
</evidence>
<evidence type="ECO:0000256" key="9">
    <source>
        <dbReference type="ARBA" id="ARBA00022812"/>
    </source>
</evidence>
<evidence type="ECO:0000256" key="5">
    <source>
        <dbReference type="ARBA" id="ARBA00022581"/>
    </source>
</evidence>
<keyword evidence="23" id="KW-1185">Reference proteome</keyword>
<keyword evidence="13 19" id="KW-0472">Membrane</keyword>
<evidence type="ECO:0000259" key="21">
    <source>
        <dbReference type="Pfam" id="PF03563"/>
    </source>
</evidence>
<sequence>MKIFVILLSAVTALAVPLSHSQIGERCFAGGTLIKNVNQTSGVSEVCLKDDISMLKSIVHITRGDNAVNNWIRFYRIFIVKDWHDCNPFPDPKGTFTVFEVTSTNYVRPVTYICRTQCEITLDKDSAEIKLISHKMNHYEVSGSTITNGWFKNTITLSLEHTCEHLTVSCGQKTIQFHACFRQHRSCIRFFKNSIMPAIMVESICQNVEIILLTCFSLGTFILLCILTRTYIIYILIPIFYPILYIYGKIYSKYFKLCPVCLLAVHPFTSCPKKCICGARFNNTDQLKVHRLGRDCPGYKTLSKSRAMCKNKGCSFIVAIMLSVMFFSFITPINGEPTEKIYRLEDLPDEYIELEERVKVLEQSNMSLKLSIIIPVVVILLTLLIEDKAFNKLFNQLYRNCSMCGMIHERKGLRITCNNTNKCGTCVCGYSEERIVEDGYESFLKTMHQQTENCKYRSYKRHFRNIKIILLIFSISIIVPTASLESTHCLNITKDLKGEGLYECFGLWLNITECPKGKLQLFSELNSTGLVSELDMPDFEIFNMNYKEAVEKIENAYNFHHMALLEYLFTYKNCKNVNSMKSNGGPYNVAWRTFITTHHLDVCGQYSYKHICRCLNTAYGCHDTKLDTLEEMKTYYVNHKDNYNADLNTVLKTISIAFRGIGSIIIKRYSAEKPDCVQNFLKRTMGVLGTNKQLQGVIQFALMMLDINQTRELDPEVSTPNIALFSVASSKTLVSDWSAAQTPANECRSASVLTCEHTRNALLKKSYLMCEISGQKRVYTWPEKPTIRVSDKICLGDYHCNLKFSPMNADEALKTMQCYKSDFTENPNSMDISITKCYVAKTGVCTTQTDNDWNVYMCSNGKIYQSNTDEHAKDGNINSYCFEKGCREGRHPIDPSWFKTCSWLPTKKQKIEPREMSHLDIESYKKSMESDLQTDLTIHKFRLTQNLPHVVPSYISVVAEGVSTSEGLQNAYIKGAIPAISGLSTGIHVKSPEGDNILDLVLYIKKAVYRAEYSKIYSTGPTMGINVKHNEKCTGTCPVAIPKDDGWLTFSKEHTSNWGCEEYGCMAINSGCVYGSCQDIVRKEIDVYKKVGSEQVKVEVCISLPEKTYCNDLDVLEPLIGDKMQLDFQRTDSVQLPDIIAMKKGQIYTGQINDLGNFGSQCGSVQVLHNVTMGNGNPKFDFVCHAFKRKDIIVRRCYDNYYHSCLLLQPRTEFLHREDGTRSYVTLNGKNLGVMNYRLMLGDLNYKLFTKEPNLDLTGSCAGCINCQEEIVCQVEIVTNGEITCNLEAPCNLYMHNILITPSEHKYAIKMSCKEQIPSIELKVCSRSVTMHATYKPHHDKIDISKLDETNYVKEEDLKCGTWLCKVKEEGISFLFGSIFKGLGYYWSIFIYSVIGLALVLLLIYVFFPLCRRLKGVLERNEIEYQLESKIK</sequence>
<keyword evidence="14" id="KW-0325">Glycoprotein</keyword>
<dbReference type="RefSeq" id="YP_010839440.1">
    <property type="nucleotide sequence ID" value="NC_077829.1"/>
</dbReference>
<evidence type="ECO:0000256" key="6">
    <source>
        <dbReference type="ARBA" id="ARBA00022692"/>
    </source>
</evidence>
<keyword evidence="6 19" id="KW-0812">Transmembrane</keyword>
<feature type="transmembrane region" description="Helical" evidence="19">
    <location>
        <begin position="465"/>
        <end position="484"/>
    </location>
</feature>
<dbReference type="GO" id="GO:0044003">
    <property type="term" value="P:symbiont-mediated perturbation of host process"/>
    <property type="evidence" value="ECO:0007669"/>
    <property type="project" value="InterPro"/>
</dbReference>
<feature type="transmembrane region" description="Helical" evidence="19">
    <location>
        <begin position="221"/>
        <end position="247"/>
    </location>
</feature>
<evidence type="ECO:0000256" key="11">
    <source>
        <dbReference type="ARBA" id="ARBA00022870"/>
    </source>
</evidence>
<evidence type="ECO:0000256" key="19">
    <source>
        <dbReference type="SAM" id="Phobius"/>
    </source>
</evidence>
<reference evidence="22 23" key="1">
    <citation type="submission" date="2018-06" db="EMBL/GenBank/DDBJ databases">
        <title>Genomic Characterization of Bunyamwera and Simbu Serogroup Bunyaviruses.</title>
        <authorList>
            <person name="Layton M."/>
            <person name="Bergren N."/>
            <person name="Lee J."/>
            <person name="Russell B."/>
            <person name="Stenglein M."/>
            <person name="Kading R."/>
        </authorList>
    </citation>
    <scope>NUCLEOTIDE SEQUENCE [LARGE SCALE GENOMIC DNA]</scope>
    <source>
        <strain evidence="22 23">VRC 66414</strain>
    </source>
</reference>
<keyword evidence="15" id="KW-1038">Host endoplasmic reticulum</keyword>